<dbReference type="EMBL" id="BARS01051621">
    <property type="protein sequence ID" value="GAG47160.1"/>
    <property type="molecule type" value="Genomic_DNA"/>
</dbReference>
<proteinExistence type="predicted"/>
<evidence type="ECO:0000313" key="1">
    <source>
        <dbReference type="EMBL" id="GAG47160.1"/>
    </source>
</evidence>
<dbReference type="AlphaFoldDB" id="X0XUZ3"/>
<protein>
    <recommendedName>
        <fullName evidence="2">Thioesterase domain-containing protein</fullName>
    </recommendedName>
</protein>
<evidence type="ECO:0008006" key="2">
    <source>
        <dbReference type="Google" id="ProtNLM"/>
    </source>
</evidence>
<organism evidence="1">
    <name type="scientific">marine sediment metagenome</name>
    <dbReference type="NCBI Taxonomy" id="412755"/>
    <lineage>
        <taxon>unclassified sequences</taxon>
        <taxon>metagenomes</taxon>
        <taxon>ecological metagenomes</taxon>
    </lineage>
</organism>
<feature type="non-terminal residue" evidence="1">
    <location>
        <position position="1"/>
    </location>
</feature>
<accession>X0XUZ3</accession>
<reference evidence="1" key="1">
    <citation type="journal article" date="2014" name="Front. Microbiol.">
        <title>High frequency of phylogenetically diverse reductive dehalogenase-homologous genes in deep subseafloor sedimentary metagenomes.</title>
        <authorList>
            <person name="Kawai M."/>
            <person name="Futagami T."/>
            <person name="Toyoda A."/>
            <person name="Takaki Y."/>
            <person name="Nishi S."/>
            <person name="Hori S."/>
            <person name="Arai W."/>
            <person name="Tsubouchi T."/>
            <person name="Morono Y."/>
            <person name="Uchiyama I."/>
            <person name="Ito T."/>
            <person name="Fujiyama A."/>
            <person name="Inagaki F."/>
            <person name="Takami H."/>
        </authorList>
    </citation>
    <scope>NUCLEOTIDE SEQUENCE</scope>
    <source>
        <strain evidence="1">Expedition CK06-06</strain>
    </source>
</reference>
<comment type="caution">
    <text evidence="1">The sequence shown here is derived from an EMBL/GenBank/DDBJ whole genome shotgun (WGS) entry which is preliminary data.</text>
</comment>
<gene>
    <name evidence="1" type="ORF">S01H1_76855</name>
</gene>
<sequence>VILKENSPRRAIGDEYAASDEAVEQGLHATYLRPVFRGQVTWVKGRVTCWSQR</sequence>
<name>X0XUZ3_9ZZZZ</name>